<dbReference type="EMBL" id="CAUEEQ010028904">
    <property type="protein sequence ID" value="CAJ0948746.1"/>
    <property type="molecule type" value="Genomic_DNA"/>
</dbReference>
<name>A0ABN9LRL2_9NEOB</name>
<comment type="caution">
    <text evidence="3">The sequence shown here is derived from an EMBL/GenBank/DDBJ whole genome shotgun (WGS) entry which is preliminary data.</text>
</comment>
<dbReference type="Proteomes" id="UP001176940">
    <property type="component" value="Unassembled WGS sequence"/>
</dbReference>
<reference evidence="3" key="1">
    <citation type="submission" date="2023-07" db="EMBL/GenBank/DDBJ databases">
        <authorList>
            <person name="Stuckert A."/>
        </authorList>
    </citation>
    <scope>NUCLEOTIDE SEQUENCE</scope>
</reference>
<dbReference type="PANTHER" id="PTHR21301">
    <property type="entry name" value="REVERSE TRANSCRIPTASE"/>
    <property type="match status" value="1"/>
</dbReference>
<dbReference type="InterPro" id="IPR058912">
    <property type="entry name" value="HTH_animal"/>
</dbReference>
<dbReference type="Pfam" id="PF26215">
    <property type="entry name" value="HTH_animal"/>
    <property type="match status" value="1"/>
</dbReference>
<feature type="domain" description="Helix-turn-helix" evidence="2">
    <location>
        <begin position="91"/>
        <end position="141"/>
    </location>
</feature>
<accession>A0ABN9LRL2</accession>
<gene>
    <name evidence="3" type="ORF">RIMI_LOCUS12270870</name>
</gene>
<organism evidence="3 4">
    <name type="scientific">Ranitomeya imitator</name>
    <name type="common">mimic poison frog</name>
    <dbReference type="NCBI Taxonomy" id="111125"/>
    <lineage>
        <taxon>Eukaryota</taxon>
        <taxon>Metazoa</taxon>
        <taxon>Chordata</taxon>
        <taxon>Craniata</taxon>
        <taxon>Vertebrata</taxon>
        <taxon>Euteleostomi</taxon>
        <taxon>Amphibia</taxon>
        <taxon>Batrachia</taxon>
        <taxon>Anura</taxon>
        <taxon>Neobatrachia</taxon>
        <taxon>Hyloidea</taxon>
        <taxon>Dendrobatidae</taxon>
        <taxon>Dendrobatinae</taxon>
        <taxon>Ranitomeya</taxon>
    </lineage>
</organism>
<sequence>MEKKFTSRGYPTKLLTTARQSPPKNRTSGARIPFVNTYHPYSKRVQATIHRHWNILSRSYPNTPEFQQPFYLVSVAPPTSGIGGIHKRAHFHPPTIKRAIPKSQFQKVKRIVTKEDIKNERLDEMEKKFTSRGYPTQLLTTARESPPKNRTSDVRIPFVNTYHPYSKRVQATIHRHWNILSRSYPNTAEFQQPFLPCFCRPTNLRHRLVRADVVLSTRIPRQVFLWTKKNGKFPCLNCLQCNIFKDATRYSTLKRDNESLSKATIRVNPHMST</sequence>
<feature type="region of interest" description="Disordered" evidence="1">
    <location>
        <begin position="1"/>
        <end position="31"/>
    </location>
</feature>
<evidence type="ECO:0000313" key="3">
    <source>
        <dbReference type="EMBL" id="CAJ0948746.1"/>
    </source>
</evidence>
<protein>
    <recommendedName>
        <fullName evidence="2">Helix-turn-helix domain-containing protein</fullName>
    </recommendedName>
</protein>
<proteinExistence type="predicted"/>
<feature type="compositionally biased region" description="Polar residues" evidence="1">
    <location>
        <begin position="14"/>
        <end position="28"/>
    </location>
</feature>
<keyword evidence="4" id="KW-1185">Reference proteome</keyword>
<evidence type="ECO:0000313" key="4">
    <source>
        <dbReference type="Proteomes" id="UP001176940"/>
    </source>
</evidence>
<dbReference type="PANTHER" id="PTHR21301:SF12">
    <property type="match status" value="1"/>
</dbReference>
<evidence type="ECO:0000259" key="2">
    <source>
        <dbReference type="Pfam" id="PF26215"/>
    </source>
</evidence>
<evidence type="ECO:0000256" key="1">
    <source>
        <dbReference type="SAM" id="MobiDB-lite"/>
    </source>
</evidence>